<dbReference type="SUPFAM" id="SSF55804">
    <property type="entry name" value="Phoshotransferase/anion transport protein"/>
    <property type="match status" value="1"/>
</dbReference>
<proteinExistence type="predicted"/>
<dbReference type="PROSITE" id="PS51094">
    <property type="entry name" value="PTS_EIIA_TYPE_2"/>
    <property type="match status" value="1"/>
</dbReference>
<evidence type="ECO:0000259" key="7">
    <source>
        <dbReference type="PROSITE" id="PS51372"/>
    </source>
</evidence>
<dbReference type="PANTHER" id="PTHR30185">
    <property type="entry name" value="CRYPTIC BETA-GLUCOSIDE BGL OPERON ANTITERMINATOR"/>
    <property type="match status" value="1"/>
</dbReference>
<dbReference type="InterPro" id="IPR036634">
    <property type="entry name" value="PRD_sf"/>
</dbReference>
<feature type="domain" description="PTS EIIB type-2" evidence="6">
    <location>
        <begin position="378"/>
        <end position="467"/>
    </location>
</feature>
<dbReference type="SUPFAM" id="SSF63520">
    <property type="entry name" value="PTS-regulatory domain, PRD"/>
    <property type="match status" value="1"/>
</dbReference>
<dbReference type="PROSITE" id="PS51099">
    <property type="entry name" value="PTS_EIIB_TYPE_2"/>
    <property type="match status" value="1"/>
</dbReference>
<sequence length="640" mass="75556">MLVNMLTIKIFDLICVNEITDSYHILKVLDLNERKFRYELDILSMTLNNHNWGEIYLKNKKIYFKLNDTPNNILSYLNKCLKLSSIERINYIFLCLISENFISLSKIANDLFVTKATIKKDLIKLKDTLYNISIKFDGHYFLDGNEIDVRKKAFETLSTVVFENKNNKMPDLIMESYNLALDIYNKLNINYMINNNLVFTYILVLIVRIKNGKTLKKDIDNEICNIKLYNAIVLAFSELNVNKYEINAFYRFIINTISNYDNIITDKWIEFRIITRNFIDNMSIATNIPFIQDKFLLKGLENHIPQSIYRCKKNIKLGDLNYLFDEFMTNKLIEVVKKEIEYIENIFQIKFSIEEILLYAVHFEASIERNNNNCKNYKKVLLLCVGGYGTTKILINKLTNRYNFNKIDIISLMQLKQIDINEYDILISTIDVDNIDFGNKIKISPFLTNKELKKLDSLFEIKNNSLNYENLLLNLKENHDIDVIQRQTLINEFNTLKYETISMKYFNNIEFCKIKFNTWEDTIRYGVSKMVELGIVNDDYANKIIDTINEYGSYMIITKNIALPHAKVENENYKTGVYIIYLKYPIIFPGRKRVKLLFFVHINCDDSRELIDNILQIIDNGQDLNKIQNVEDLKSYLSYK</sequence>
<dbReference type="CDD" id="cd05568">
    <property type="entry name" value="PTS_IIB_bgl_like"/>
    <property type="match status" value="1"/>
</dbReference>
<dbReference type="GO" id="GO:0008982">
    <property type="term" value="F:protein-N(PI)-phosphohistidine-sugar phosphotransferase activity"/>
    <property type="evidence" value="ECO:0007669"/>
    <property type="project" value="InterPro"/>
</dbReference>
<feature type="domain" description="PRD" evidence="7">
    <location>
        <begin position="266"/>
        <end position="373"/>
    </location>
</feature>
<name>A0A0E3ZB98_9FUSO</name>
<evidence type="ECO:0000256" key="3">
    <source>
        <dbReference type="ARBA" id="ARBA00023015"/>
    </source>
</evidence>
<evidence type="ECO:0000313" key="9">
    <source>
        <dbReference type="Proteomes" id="UP000033103"/>
    </source>
</evidence>
<evidence type="ECO:0000256" key="1">
    <source>
        <dbReference type="ARBA" id="ARBA00022679"/>
    </source>
</evidence>
<dbReference type="OrthoDB" id="95158at2"/>
<dbReference type="SUPFAM" id="SSF52794">
    <property type="entry name" value="PTS system IIB component-like"/>
    <property type="match status" value="1"/>
</dbReference>
<keyword evidence="2" id="KW-0677">Repeat</keyword>
<evidence type="ECO:0008006" key="10">
    <source>
        <dbReference type="Google" id="ProtNLM"/>
    </source>
</evidence>
<dbReference type="Proteomes" id="UP000033103">
    <property type="component" value="Chromosome"/>
</dbReference>
<keyword evidence="3" id="KW-0805">Transcription regulation</keyword>
<dbReference type="InterPro" id="IPR013011">
    <property type="entry name" value="PTS_EIIB_2"/>
</dbReference>
<dbReference type="RefSeq" id="WP_046328143.1">
    <property type="nucleotide sequence ID" value="NZ_CP011280.1"/>
</dbReference>
<evidence type="ECO:0000256" key="2">
    <source>
        <dbReference type="ARBA" id="ARBA00022737"/>
    </source>
</evidence>
<dbReference type="InterPro" id="IPR011608">
    <property type="entry name" value="PRD"/>
</dbReference>
<dbReference type="Gene3D" id="1.10.1790.10">
    <property type="entry name" value="PRD domain"/>
    <property type="match status" value="1"/>
</dbReference>
<dbReference type="InterPro" id="IPR050661">
    <property type="entry name" value="BglG_antiterminators"/>
</dbReference>
<dbReference type="Pfam" id="PF00359">
    <property type="entry name" value="PTS_EIIA_2"/>
    <property type="match status" value="1"/>
</dbReference>
<dbReference type="STRING" id="187101.VC03_00295"/>
<dbReference type="InterPro" id="IPR036095">
    <property type="entry name" value="PTS_EIIB-like_sf"/>
</dbReference>
<dbReference type="AlphaFoldDB" id="A0A0E3ZB98"/>
<evidence type="ECO:0000259" key="6">
    <source>
        <dbReference type="PROSITE" id="PS51099"/>
    </source>
</evidence>
<dbReference type="Gene3D" id="3.40.50.2300">
    <property type="match status" value="1"/>
</dbReference>
<evidence type="ECO:0000259" key="5">
    <source>
        <dbReference type="PROSITE" id="PS51094"/>
    </source>
</evidence>
<protein>
    <recommendedName>
        <fullName evidence="10">PTS system EIIA component</fullName>
    </recommendedName>
</protein>
<dbReference type="PANTHER" id="PTHR30185:SF18">
    <property type="entry name" value="TRANSCRIPTIONAL REGULATOR MTLR"/>
    <property type="match status" value="1"/>
</dbReference>
<evidence type="ECO:0000313" key="8">
    <source>
        <dbReference type="EMBL" id="AKC95037.1"/>
    </source>
</evidence>
<dbReference type="PROSITE" id="PS51372">
    <property type="entry name" value="PRD_2"/>
    <property type="match status" value="1"/>
</dbReference>
<dbReference type="HOGENOM" id="CLU_013442_1_1_0"/>
<dbReference type="PATRIC" id="fig|1069640.6.peg.50"/>
<dbReference type="GO" id="GO:0009401">
    <property type="term" value="P:phosphoenolpyruvate-dependent sugar phosphotransferase system"/>
    <property type="evidence" value="ECO:0007669"/>
    <property type="project" value="InterPro"/>
</dbReference>
<dbReference type="InterPro" id="IPR002178">
    <property type="entry name" value="PTS_EIIA_type-2_dom"/>
</dbReference>
<dbReference type="GO" id="GO:0006355">
    <property type="term" value="P:regulation of DNA-templated transcription"/>
    <property type="evidence" value="ECO:0007669"/>
    <property type="project" value="InterPro"/>
</dbReference>
<dbReference type="Gene3D" id="3.40.930.10">
    <property type="entry name" value="Mannitol-specific EII, Chain A"/>
    <property type="match status" value="1"/>
</dbReference>
<reference evidence="8 9" key="1">
    <citation type="journal article" date="2012" name="BMC Genomics">
        <title>Genomic sequence analysis and characterization of Sneathia amnii sp. nov.</title>
        <authorList>
            <consortium name="Vaginal Microbiome Consortium (additional members)"/>
            <person name="Harwich M.D.Jr."/>
            <person name="Serrano M.G."/>
            <person name="Fettweis J.M."/>
            <person name="Alves J.M."/>
            <person name="Reimers M.A."/>
            <person name="Buck G.A."/>
            <person name="Jefferson K.K."/>
        </authorList>
    </citation>
    <scope>NUCLEOTIDE SEQUENCE [LARGE SCALE GENOMIC DNA]</scope>
    <source>
        <strain evidence="8 9">SN35</strain>
    </source>
</reference>
<organism evidence="8 9">
    <name type="scientific">Sneathia vaginalis</name>
    <dbReference type="NCBI Taxonomy" id="187101"/>
    <lineage>
        <taxon>Bacteria</taxon>
        <taxon>Fusobacteriati</taxon>
        <taxon>Fusobacteriota</taxon>
        <taxon>Fusobacteriia</taxon>
        <taxon>Fusobacteriales</taxon>
        <taxon>Leptotrichiaceae</taxon>
        <taxon>Sneathia</taxon>
    </lineage>
</organism>
<gene>
    <name evidence="8" type="ORF">VC03_00295</name>
</gene>
<keyword evidence="1" id="KW-0808">Transferase</keyword>
<dbReference type="Pfam" id="PF00874">
    <property type="entry name" value="PRD"/>
    <property type="match status" value="1"/>
</dbReference>
<dbReference type="EMBL" id="CP011280">
    <property type="protein sequence ID" value="AKC95037.1"/>
    <property type="molecule type" value="Genomic_DNA"/>
</dbReference>
<keyword evidence="4" id="KW-0804">Transcription</keyword>
<keyword evidence="9" id="KW-1185">Reference proteome</keyword>
<accession>A0A0E3ZB98</accession>
<feature type="domain" description="PTS EIIA type-2" evidence="5">
    <location>
        <begin position="502"/>
        <end position="640"/>
    </location>
</feature>
<dbReference type="InterPro" id="IPR016152">
    <property type="entry name" value="PTrfase/Anion_transptr"/>
</dbReference>
<dbReference type="KEGG" id="sns:VC03_00295"/>
<evidence type="ECO:0000256" key="4">
    <source>
        <dbReference type="ARBA" id="ARBA00023163"/>
    </source>
</evidence>